<dbReference type="Pfam" id="PF01546">
    <property type="entry name" value="Peptidase_M20"/>
    <property type="match status" value="1"/>
</dbReference>
<dbReference type="InterPro" id="IPR011650">
    <property type="entry name" value="Peptidase_M20_dimer"/>
</dbReference>
<dbReference type="Pfam" id="PF07687">
    <property type="entry name" value="M20_dimer"/>
    <property type="match status" value="1"/>
</dbReference>
<evidence type="ECO:0000313" key="6">
    <source>
        <dbReference type="EMBL" id="KAL3068359.1"/>
    </source>
</evidence>
<dbReference type="GO" id="GO:0008233">
    <property type="term" value="F:peptidase activity"/>
    <property type="evidence" value="ECO:0007669"/>
    <property type="project" value="UniProtKB-KW"/>
</dbReference>
<sequence>MAYDSIAAQIDKCKAKWIDRLAESVAIRSVSPSAEHRQEVFRMIDWTEKLMTSLGIVCQKIENPLGTETMSDGTTLPLPPILFGTLGTDKNKRTLLVYGHLDVQPAAFEDGWNTEPFQLIEKDGKLFGRGSTDDKGPVLGWLNVIETMQGLGIDMPINIKFVFEGMEECGSDGLDECLEQRKDFLSGVDFVCISDNYWLGKQKPCITYGLRGLSPFAIEISGPNQDLHSGVYGGTIHEPMNDLCWLLSQLTDTKANILIKNIDKMVAKLTEEERNTYTKIDFDLNGFKKDVGVEKLTSEDPKQILMRRWREPALSIHGIEGAFSGKGFKTVIPSKVTGKFSIRIVPDMVPEEVDKIVVDFVSEVWKGRGSPNKMKILPLGGTLAWLGDFKQPHFQAGVKAIKKVYGVEPDFTREGGSIPVTLTFQNLTGKSVMLLPMGASDDMAHSQNEKLNVTNYVNGMKMFAAYIFECAKI</sequence>
<dbReference type="Gene3D" id="3.40.630.10">
    <property type="entry name" value="Zn peptidases"/>
    <property type="match status" value="1"/>
</dbReference>
<dbReference type="SUPFAM" id="SSF53187">
    <property type="entry name" value="Zn-dependent exopeptidases"/>
    <property type="match status" value="1"/>
</dbReference>
<protein>
    <recommendedName>
        <fullName evidence="5">Peptidase M20 dimerisation domain-containing protein</fullName>
    </recommendedName>
</protein>
<evidence type="ECO:0000259" key="5">
    <source>
        <dbReference type="Pfam" id="PF07687"/>
    </source>
</evidence>
<comment type="caution">
    <text evidence="6">The sequence shown here is derived from an EMBL/GenBank/DDBJ whole genome shotgun (WGS) entry which is preliminary data.</text>
</comment>
<evidence type="ECO:0000313" key="7">
    <source>
        <dbReference type="Proteomes" id="UP001620626"/>
    </source>
</evidence>
<dbReference type="Proteomes" id="UP001620626">
    <property type="component" value="Unassembled WGS sequence"/>
</dbReference>
<keyword evidence="2" id="KW-0645">Protease</keyword>
<feature type="domain" description="Peptidase M20 dimerisation" evidence="5">
    <location>
        <begin position="209"/>
        <end position="364"/>
    </location>
</feature>
<organism evidence="6 7">
    <name type="scientific">Heterodera trifolii</name>
    <dbReference type="NCBI Taxonomy" id="157864"/>
    <lineage>
        <taxon>Eukaryota</taxon>
        <taxon>Metazoa</taxon>
        <taxon>Ecdysozoa</taxon>
        <taxon>Nematoda</taxon>
        <taxon>Chromadorea</taxon>
        <taxon>Rhabditida</taxon>
        <taxon>Tylenchina</taxon>
        <taxon>Tylenchomorpha</taxon>
        <taxon>Tylenchoidea</taxon>
        <taxon>Heteroderidae</taxon>
        <taxon>Heteroderinae</taxon>
        <taxon>Heterodera</taxon>
    </lineage>
</organism>
<dbReference type="PANTHER" id="PTHR43270:SF4">
    <property type="entry name" value="CARNOSINE DIPEPTIDASE 2, ISOFORM A"/>
    <property type="match status" value="1"/>
</dbReference>
<dbReference type="GO" id="GO:0006508">
    <property type="term" value="P:proteolysis"/>
    <property type="evidence" value="ECO:0007669"/>
    <property type="project" value="UniProtKB-KW"/>
</dbReference>
<dbReference type="AlphaFoldDB" id="A0ABD2HN86"/>
<accession>A0ABD2HN86</accession>
<dbReference type="InterPro" id="IPR002933">
    <property type="entry name" value="Peptidase_M20"/>
</dbReference>
<reference evidence="6 7" key="1">
    <citation type="submission" date="2024-10" db="EMBL/GenBank/DDBJ databases">
        <authorList>
            <person name="Kim D."/>
        </authorList>
    </citation>
    <scope>NUCLEOTIDE SEQUENCE [LARGE SCALE GENOMIC DNA]</scope>
    <source>
        <strain evidence="6">BH-2024</strain>
    </source>
</reference>
<dbReference type="InterPro" id="IPR001261">
    <property type="entry name" value="ArgE/DapE_CS"/>
</dbReference>
<keyword evidence="7" id="KW-1185">Reference proteome</keyword>
<dbReference type="PROSITE" id="PS00759">
    <property type="entry name" value="ARGE_DAPE_CPG2_2"/>
    <property type="match status" value="1"/>
</dbReference>
<evidence type="ECO:0000256" key="3">
    <source>
        <dbReference type="ARBA" id="ARBA00022723"/>
    </source>
</evidence>
<evidence type="ECO:0000256" key="4">
    <source>
        <dbReference type="ARBA" id="ARBA00022801"/>
    </source>
</evidence>
<name>A0ABD2HN86_9BILA</name>
<evidence type="ECO:0000256" key="1">
    <source>
        <dbReference type="ARBA" id="ARBA00006247"/>
    </source>
</evidence>
<keyword evidence="4" id="KW-0378">Hydrolase</keyword>
<dbReference type="PANTHER" id="PTHR43270">
    <property type="entry name" value="BETA-ALA-HIS DIPEPTIDASE"/>
    <property type="match status" value="1"/>
</dbReference>
<dbReference type="InterPro" id="IPR051458">
    <property type="entry name" value="Cyt/Met_Dipeptidase"/>
</dbReference>
<keyword evidence="3" id="KW-0479">Metal-binding</keyword>
<gene>
    <name evidence="6" type="ORF">niasHT_030650</name>
</gene>
<evidence type="ECO:0000256" key="2">
    <source>
        <dbReference type="ARBA" id="ARBA00022670"/>
    </source>
</evidence>
<comment type="similarity">
    <text evidence="1">Belongs to the peptidase M20A family.</text>
</comment>
<proteinExistence type="inferred from homology"/>
<dbReference type="Gene3D" id="3.30.70.360">
    <property type="match status" value="1"/>
</dbReference>
<dbReference type="CDD" id="cd05676">
    <property type="entry name" value="M20_dipept_like_CNDP"/>
    <property type="match status" value="1"/>
</dbReference>
<dbReference type="EMBL" id="JBICBT010001408">
    <property type="protein sequence ID" value="KAL3068359.1"/>
    <property type="molecule type" value="Genomic_DNA"/>
</dbReference>
<dbReference type="GO" id="GO:0046872">
    <property type="term" value="F:metal ion binding"/>
    <property type="evidence" value="ECO:0007669"/>
    <property type="project" value="UniProtKB-KW"/>
</dbReference>